<evidence type="ECO:0000256" key="4">
    <source>
        <dbReference type="ARBA" id="ARBA00022723"/>
    </source>
</evidence>
<evidence type="ECO:0000256" key="3">
    <source>
        <dbReference type="ARBA" id="ARBA00022714"/>
    </source>
</evidence>
<dbReference type="InterPro" id="IPR016156">
    <property type="entry name" value="FAD/NAD-linked_Rdtase_dimer_sf"/>
</dbReference>
<sequence length="513" mass="54066">MSAAATPSGPDLAAGIPLSDLPEGETIRGHVGNKAVLLAHTREGLHAVGARCPHYGAPLDEGRIVGDTLRCPWHHACFALGSGEALGAPALDDLPRWRTEVVDDRVFVREAVGGGAPRRPARSPASVVIVGGGAAGEAAAETLRREGYAGPVTILSEDPAPPCDRPNLSKDYLAGKAKAEWIPLRGDDFYARHDITLRLGTAVASIEPDASRVHLADGGALDYGALLLGTGAEPVRLAVPGAESPQVHYLRSLADSEAIIAAVEAGARRAVVVGASFIGLEVAASLRSRGLEVRVVAPEARPLARIMGDVLGDFVRALHESKGVSFHLGRAVSAITDRAVELDDGTRLDADLVVVGIGVRPRTALAEAAGLDVEDGILVDDSLETRVPGIYAAGDAARWPDPVSGEHVRIEHWVVAQRQGQRAARHMLGVGEARPAVPFFWSEHYGIGINYVGHAPTWERIETDGDPAAHDFTARFLAGGHPLAVATIFRDRESLAAEAELEARYAGTGDRRR</sequence>
<evidence type="ECO:0000256" key="5">
    <source>
        <dbReference type="ARBA" id="ARBA00022827"/>
    </source>
</evidence>
<protein>
    <submittedName>
        <fullName evidence="10">FAD-dependent oxidoreductase</fullName>
    </submittedName>
</protein>
<dbReference type="RefSeq" id="WP_309650931.1">
    <property type="nucleotide sequence ID" value="NZ_JARWAK010000001.1"/>
</dbReference>
<organism evidence="10 11">
    <name type="scientific">Halomonas koreensis</name>
    <dbReference type="NCBI Taxonomy" id="245385"/>
    <lineage>
        <taxon>Bacteria</taxon>
        <taxon>Pseudomonadati</taxon>
        <taxon>Pseudomonadota</taxon>
        <taxon>Gammaproteobacteria</taxon>
        <taxon>Oceanospirillales</taxon>
        <taxon>Halomonadaceae</taxon>
        <taxon>Halomonas</taxon>
    </lineage>
</organism>
<dbReference type="PRINTS" id="PR00411">
    <property type="entry name" value="PNDRDTASEI"/>
</dbReference>
<evidence type="ECO:0000256" key="6">
    <source>
        <dbReference type="ARBA" id="ARBA00023002"/>
    </source>
</evidence>
<dbReference type="InterPro" id="IPR023753">
    <property type="entry name" value="FAD/NAD-binding_dom"/>
</dbReference>
<keyword evidence="2" id="KW-0285">Flavoprotein</keyword>
<dbReference type="InterPro" id="IPR017941">
    <property type="entry name" value="Rieske_2Fe-2S"/>
</dbReference>
<comment type="cofactor">
    <cofactor evidence="1">
        <name>FAD</name>
        <dbReference type="ChEBI" id="CHEBI:57692"/>
    </cofactor>
</comment>
<keyword evidence="5" id="KW-0274">FAD</keyword>
<dbReference type="SUPFAM" id="SSF55424">
    <property type="entry name" value="FAD/NAD-linked reductases, dimerisation (C-terminal) domain"/>
    <property type="match status" value="1"/>
</dbReference>
<evidence type="ECO:0000256" key="1">
    <source>
        <dbReference type="ARBA" id="ARBA00001974"/>
    </source>
</evidence>
<evidence type="ECO:0000256" key="8">
    <source>
        <dbReference type="ARBA" id="ARBA00023014"/>
    </source>
</evidence>
<dbReference type="Gene3D" id="2.102.10.10">
    <property type="entry name" value="Rieske [2Fe-2S] iron-sulphur domain"/>
    <property type="match status" value="1"/>
</dbReference>
<keyword evidence="8" id="KW-0411">Iron-sulfur</keyword>
<dbReference type="SUPFAM" id="SSF51905">
    <property type="entry name" value="FAD/NAD(P)-binding domain"/>
    <property type="match status" value="1"/>
</dbReference>
<evidence type="ECO:0000259" key="9">
    <source>
        <dbReference type="PROSITE" id="PS51296"/>
    </source>
</evidence>
<keyword evidence="7" id="KW-0408">Iron</keyword>
<gene>
    <name evidence="10" type="ORF">QC818_00845</name>
</gene>
<evidence type="ECO:0000256" key="7">
    <source>
        <dbReference type="ARBA" id="ARBA00023004"/>
    </source>
</evidence>
<evidence type="ECO:0000313" key="11">
    <source>
        <dbReference type="Proteomes" id="UP001264519"/>
    </source>
</evidence>
<dbReference type="SUPFAM" id="SSF50022">
    <property type="entry name" value="ISP domain"/>
    <property type="match status" value="1"/>
</dbReference>
<reference evidence="10 11" key="1">
    <citation type="submission" date="2023-04" db="EMBL/GenBank/DDBJ databases">
        <title>A long-awaited taxogenomic arrangement of the family Halomonadaceae.</title>
        <authorList>
            <person name="De La Haba R."/>
            <person name="Chuvochina M."/>
            <person name="Wittouck S."/>
            <person name="Arahal D.R."/>
            <person name="Sanchez-Porro C."/>
            <person name="Hugenholtz P."/>
            <person name="Ventosa A."/>
        </authorList>
    </citation>
    <scope>NUCLEOTIDE SEQUENCE [LARGE SCALE GENOMIC DNA]</scope>
    <source>
        <strain evidence="10 11">DSM 23530</strain>
    </source>
</reference>
<feature type="domain" description="Rieske" evidence="9">
    <location>
        <begin position="13"/>
        <end position="108"/>
    </location>
</feature>
<dbReference type="InterPro" id="IPR036922">
    <property type="entry name" value="Rieske_2Fe-2S_sf"/>
</dbReference>
<dbReference type="EMBL" id="JARWAK010000001">
    <property type="protein sequence ID" value="MDR5865334.1"/>
    <property type="molecule type" value="Genomic_DNA"/>
</dbReference>
<dbReference type="Pfam" id="PF14759">
    <property type="entry name" value="Reductase_C"/>
    <property type="match status" value="1"/>
</dbReference>
<dbReference type="Gene3D" id="3.50.50.60">
    <property type="entry name" value="FAD/NAD(P)-binding domain"/>
    <property type="match status" value="2"/>
</dbReference>
<name>A0ABU1FXB6_9GAMM</name>
<dbReference type="Pfam" id="PF00355">
    <property type="entry name" value="Rieske"/>
    <property type="match status" value="1"/>
</dbReference>
<dbReference type="Pfam" id="PF07992">
    <property type="entry name" value="Pyr_redox_2"/>
    <property type="match status" value="1"/>
</dbReference>
<dbReference type="PANTHER" id="PTHR43557:SF2">
    <property type="entry name" value="RIESKE DOMAIN-CONTAINING PROTEIN-RELATED"/>
    <property type="match status" value="1"/>
</dbReference>
<comment type="caution">
    <text evidence="10">The sequence shown here is derived from an EMBL/GenBank/DDBJ whole genome shotgun (WGS) entry which is preliminary data.</text>
</comment>
<proteinExistence type="predicted"/>
<evidence type="ECO:0000313" key="10">
    <source>
        <dbReference type="EMBL" id="MDR5865334.1"/>
    </source>
</evidence>
<dbReference type="Proteomes" id="UP001264519">
    <property type="component" value="Unassembled WGS sequence"/>
</dbReference>
<dbReference type="PROSITE" id="PS51296">
    <property type="entry name" value="RIESKE"/>
    <property type="match status" value="1"/>
</dbReference>
<keyword evidence="11" id="KW-1185">Reference proteome</keyword>
<keyword evidence="6" id="KW-0560">Oxidoreductase</keyword>
<keyword evidence="4" id="KW-0479">Metal-binding</keyword>
<dbReference type="PANTHER" id="PTHR43557">
    <property type="entry name" value="APOPTOSIS-INDUCING FACTOR 1"/>
    <property type="match status" value="1"/>
</dbReference>
<evidence type="ECO:0000256" key="2">
    <source>
        <dbReference type="ARBA" id="ARBA00022630"/>
    </source>
</evidence>
<keyword evidence="3" id="KW-0001">2Fe-2S</keyword>
<accession>A0ABU1FXB6</accession>
<dbReference type="InterPro" id="IPR050446">
    <property type="entry name" value="FAD-oxidoreductase/Apoptosis"/>
</dbReference>
<dbReference type="InterPro" id="IPR036188">
    <property type="entry name" value="FAD/NAD-bd_sf"/>
</dbReference>
<dbReference type="InterPro" id="IPR028202">
    <property type="entry name" value="Reductase_C"/>
</dbReference>
<dbReference type="Gene3D" id="3.30.390.30">
    <property type="match status" value="1"/>
</dbReference>
<dbReference type="PRINTS" id="PR00368">
    <property type="entry name" value="FADPNR"/>
</dbReference>